<sequence length="205" mass="23581">MDNQIEDFFKRDGAIGLILVIGPENARFKKIVSQVAVSHDTVSNRVDEARNIGLIETEAVSDLGTSFTNKLTPSGEICYWGMVELGLDDAHTEYVNIVNKYRNLSEEYTQQVGNETEWLDWVLESDVRVDSLMTKFETRGEDMLPPFSAYPEPVKEALRQQSVKPLENIDDKDFWLWRIMQYPPEPDQEDSPTPPYDKDRDSDSR</sequence>
<accession>A0ABD6D4H5</accession>
<dbReference type="AlphaFoldDB" id="A0ABD6D4H5"/>
<organism evidence="2 3">
    <name type="scientific">Haloplanus ruber</name>
    <dbReference type="NCBI Taxonomy" id="869892"/>
    <lineage>
        <taxon>Archaea</taxon>
        <taxon>Methanobacteriati</taxon>
        <taxon>Methanobacteriota</taxon>
        <taxon>Stenosarchaea group</taxon>
        <taxon>Halobacteria</taxon>
        <taxon>Halobacteriales</taxon>
        <taxon>Haloferacaceae</taxon>
        <taxon>Haloplanus</taxon>
    </lineage>
</organism>
<reference evidence="2 3" key="1">
    <citation type="journal article" date="2019" name="Int. J. Syst. Evol. Microbiol.">
        <title>The Global Catalogue of Microorganisms (GCM) 10K type strain sequencing project: providing services to taxonomists for standard genome sequencing and annotation.</title>
        <authorList>
            <consortium name="The Broad Institute Genomics Platform"/>
            <consortium name="The Broad Institute Genome Sequencing Center for Infectious Disease"/>
            <person name="Wu L."/>
            <person name="Ma J."/>
        </authorList>
    </citation>
    <scope>NUCLEOTIDE SEQUENCE [LARGE SCALE GENOMIC DNA]</scope>
    <source>
        <strain evidence="2 3">CGMCC 1.10594</strain>
    </source>
</reference>
<evidence type="ECO:0000313" key="3">
    <source>
        <dbReference type="Proteomes" id="UP001597075"/>
    </source>
</evidence>
<protein>
    <recommendedName>
        <fullName evidence="4">ArsR family transcriptional regulator</fullName>
    </recommendedName>
</protein>
<proteinExistence type="predicted"/>
<dbReference type="RefSeq" id="WP_256406512.1">
    <property type="nucleotide sequence ID" value="NZ_CP187153.1"/>
</dbReference>
<evidence type="ECO:0000313" key="2">
    <source>
        <dbReference type="EMBL" id="MFD1635256.1"/>
    </source>
</evidence>
<gene>
    <name evidence="2" type="ORF">ACFSBJ_16145</name>
</gene>
<dbReference type="EMBL" id="JBHUDL010000011">
    <property type="protein sequence ID" value="MFD1635256.1"/>
    <property type="molecule type" value="Genomic_DNA"/>
</dbReference>
<evidence type="ECO:0000256" key="1">
    <source>
        <dbReference type="SAM" id="MobiDB-lite"/>
    </source>
</evidence>
<feature type="region of interest" description="Disordered" evidence="1">
    <location>
        <begin position="183"/>
        <end position="205"/>
    </location>
</feature>
<evidence type="ECO:0008006" key="4">
    <source>
        <dbReference type="Google" id="ProtNLM"/>
    </source>
</evidence>
<keyword evidence="3" id="KW-1185">Reference proteome</keyword>
<name>A0ABD6D4H5_9EURY</name>
<feature type="compositionally biased region" description="Basic and acidic residues" evidence="1">
    <location>
        <begin position="196"/>
        <end position="205"/>
    </location>
</feature>
<dbReference type="Proteomes" id="UP001597075">
    <property type="component" value="Unassembled WGS sequence"/>
</dbReference>
<comment type="caution">
    <text evidence="2">The sequence shown here is derived from an EMBL/GenBank/DDBJ whole genome shotgun (WGS) entry which is preliminary data.</text>
</comment>